<gene>
    <name evidence="3" type="ORF">ACFOOQ_09915</name>
</gene>
<dbReference type="EMBL" id="JBHRYJ010000001">
    <property type="protein sequence ID" value="MFC3675858.1"/>
    <property type="molecule type" value="Genomic_DNA"/>
</dbReference>
<feature type="domain" description="Cell wall hydrolase SleB" evidence="2">
    <location>
        <begin position="56"/>
        <end position="163"/>
    </location>
</feature>
<feature type="chain" id="PRO_5045926973" evidence="1">
    <location>
        <begin position="26"/>
        <end position="164"/>
    </location>
</feature>
<proteinExistence type="predicted"/>
<reference evidence="4" key="1">
    <citation type="journal article" date="2019" name="Int. J. Syst. Evol. Microbiol.">
        <title>The Global Catalogue of Microorganisms (GCM) 10K type strain sequencing project: providing services to taxonomists for standard genome sequencing and annotation.</title>
        <authorList>
            <consortium name="The Broad Institute Genomics Platform"/>
            <consortium name="The Broad Institute Genome Sequencing Center for Infectious Disease"/>
            <person name="Wu L."/>
            <person name="Ma J."/>
        </authorList>
    </citation>
    <scope>NUCLEOTIDE SEQUENCE [LARGE SCALE GENOMIC DNA]</scope>
    <source>
        <strain evidence="4">KCTC 42182</strain>
    </source>
</reference>
<evidence type="ECO:0000256" key="1">
    <source>
        <dbReference type="SAM" id="SignalP"/>
    </source>
</evidence>
<evidence type="ECO:0000313" key="4">
    <source>
        <dbReference type="Proteomes" id="UP001595711"/>
    </source>
</evidence>
<evidence type="ECO:0000259" key="2">
    <source>
        <dbReference type="Pfam" id="PF07486"/>
    </source>
</evidence>
<comment type="caution">
    <text evidence="3">The sequence shown here is derived from an EMBL/GenBank/DDBJ whole genome shotgun (WGS) entry which is preliminary data.</text>
</comment>
<sequence length="164" mass="17703">MAGFRQLPAIAIAGMALLAAGVAMAQASVADVTVGTHIDAETKCLALTVYWEGKTESRKGQLAIAHTVLNRMHSRDFPGTVCGVVSQQSEDGRTCQFSWWCDGKRDEPADAAAWQTSLAVARQAMAGGPDPSGHALYFHSAGVRPGWIRHKKRVARIGNHIFYR</sequence>
<dbReference type="Gene3D" id="1.10.10.2520">
    <property type="entry name" value="Cell wall hydrolase SleB, domain 1"/>
    <property type="match status" value="1"/>
</dbReference>
<keyword evidence="4" id="KW-1185">Reference proteome</keyword>
<dbReference type="Proteomes" id="UP001595711">
    <property type="component" value="Unassembled WGS sequence"/>
</dbReference>
<feature type="signal peptide" evidence="1">
    <location>
        <begin position="1"/>
        <end position="25"/>
    </location>
</feature>
<dbReference type="InterPro" id="IPR042047">
    <property type="entry name" value="SleB_dom1"/>
</dbReference>
<dbReference type="Gene3D" id="6.20.240.60">
    <property type="match status" value="1"/>
</dbReference>
<name>A0ABV7VEB5_9PROT</name>
<accession>A0ABV7VEB5</accession>
<dbReference type="GO" id="GO:0016787">
    <property type="term" value="F:hydrolase activity"/>
    <property type="evidence" value="ECO:0007669"/>
    <property type="project" value="UniProtKB-KW"/>
</dbReference>
<dbReference type="InterPro" id="IPR011105">
    <property type="entry name" value="Cell_wall_hydrolase_SleB"/>
</dbReference>
<evidence type="ECO:0000313" key="3">
    <source>
        <dbReference type="EMBL" id="MFC3675858.1"/>
    </source>
</evidence>
<keyword evidence="3" id="KW-0378">Hydrolase</keyword>
<protein>
    <submittedName>
        <fullName evidence="3">Cell wall hydrolase</fullName>
    </submittedName>
</protein>
<organism evidence="3 4">
    <name type="scientific">Ferrovibrio xuzhouensis</name>
    <dbReference type="NCBI Taxonomy" id="1576914"/>
    <lineage>
        <taxon>Bacteria</taxon>
        <taxon>Pseudomonadati</taxon>
        <taxon>Pseudomonadota</taxon>
        <taxon>Alphaproteobacteria</taxon>
        <taxon>Rhodospirillales</taxon>
        <taxon>Rhodospirillaceae</taxon>
        <taxon>Ferrovibrio</taxon>
    </lineage>
</organism>
<dbReference type="Pfam" id="PF07486">
    <property type="entry name" value="Hydrolase_2"/>
    <property type="match status" value="1"/>
</dbReference>
<dbReference type="RefSeq" id="WP_379725219.1">
    <property type="nucleotide sequence ID" value="NZ_JBHRYJ010000001.1"/>
</dbReference>
<keyword evidence="1" id="KW-0732">Signal</keyword>